<keyword evidence="3 10" id="KW-0378">Hydrolase</keyword>
<evidence type="ECO:0000256" key="7">
    <source>
        <dbReference type="SAM" id="MobiDB-lite"/>
    </source>
</evidence>
<feature type="domain" description="Helicase C-terminal" evidence="9">
    <location>
        <begin position="300"/>
        <end position="476"/>
    </location>
</feature>
<dbReference type="Pfam" id="PF07717">
    <property type="entry name" value="OB_NTP_bind"/>
    <property type="match status" value="1"/>
</dbReference>
<dbReference type="InterPro" id="IPR048333">
    <property type="entry name" value="HA2_WH"/>
</dbReference>
<dbReference type="Pfam" id="PF00271">
    <property type="entry name" value="Helicase_C"/>
    <property type="match status" value="1"/>
</dbReference>
<dbReference type="Proteomes" id="UP000799429">
    <property type="component" value="Unassembled WGS sequence"/>
</dbReference>
<dbReference type="GO" id="GO:0003724">
    <property type="term" value="F:RNA helicase activity"/>
    <property type="evidence" value="ECO:0007669"/>
    <property type="project" value="UniProtKB-EC"/>
</dbReference>
<dbReference type="Pfam" id="PF13401">
    <property type="entry name" value="AAA_22"/>
    <property type="match status" value="1"/>
</dbReference>
<dbReference type="GO" id="GO:0005730">
    <property type="term" value="C:nucleolus"/>
    <property type="evidence" value="ECO:0007669"/>
    <property type="project" value="TreeGrafter"/>
</dbReference>
<dbReference type="GO" id="GO:1990904">
    <property type="term" value="C:ribonucleoprotein complex"/>
    <property type="evidence" value="ECO:0007669"/>
    <property type="project" value="UniProtKB-ARBA"/>
</dbReference>
<accession>A0A9P4VLS1</accession>
<protein>
    <recommendedName>
        <fullName evidence="1">RNA helicase</fullName>
        <ecNumber evidence="1">3.6.4.13</ecNumber>
    </recommendedName>
</protein>
<evidence type="ECO:0000313" key="11">
    <source>
        <dbReference type="Proteomes" id="UP000799429"/>
    </source>
</evidence>
<reference evidence="10" key="1">
    <citation type="journal article" date="2020" name="Stud. Mycol.">
        <title>101 Dothideomycetes genomes: a test case for predicting lifestyles and emergence of pathogens.</title>
        <authorList>
            <person name="Haridas S."/>
            <person name="Albert R."/>
            <person name="Binder M."/>
            <person name="Bloem J."/>
            <person name="Labutti K."/>
            <person name="Salamov A."/>
            <person name="Andreopoulos B."/>
            <person name="Baker S."/>
            <person name="Barry K."/>
            <person name="Bills G."/>
            <person name="Bluhm B."/>
            <person name="Cannon C."/>
            <person name="Castanera R."/>
            <person name="Culley D."/>
            <person name="Daum C."/>
            <person name="Ezra D."/>
            <person name="Gonzalez J."/>
            <person name="Henrissat B."/>
            <person name="Kuo A."/>
            <person name="Liang C."/>
            <person name="Lipzen A."/>
            <person name="Lutzoni F."/>
            <person name="Magnuson J."/>
            <person name="Mondo S."/>
            <person name="Nolan M."/>
            <person name="Ohm R."/>
            <person name="Pangilinan J."/>
            <person name="Park H.-J."/>
            <person name="Ramirez L."/>
            <person name="Alfaro M."/>
            <person name="Sun H."/>
            <person name="Tritt A."/>
            <person name="Yoshinaga Y."/>
            <person name="Zwiers L.-H."/>
            <person name="Turgeon B."/>
            <person name="Goodwin S."/>
            <person name="Spatafora J."/>
            <person name="Crous P."/>
            <person name="Grigoriev I."/>
        </authorList>
    </citation>
    <scope>NUCLEOTIDE SEQUENCE</scope>
    <source>
        <strain evidence="10">CBS 101060</strain>
    </source>
</reference>
<dbReference type="Pfam" id="PF21010">
    <property type="entry name" value="HA2_C"/>
    <property type="match status" value="1"/>
</dbReference>
<dbReference type="SUPFAM" id="SSF52540">
    <property type="entry name" value="P-loop containing nucleoside triphosphate hydrolases"/>
    <property type="match status" value="1"/>
</dbReference>
<evidence type="ECO:0000256" key="6">
    <source>
        <dbReference type="ARBA" id="ARBA00047984"/>
    </source>
</evidence>
<evidence type="ECO:0000259" key="9">
    <source>
        <dbReference type="PROSITE" id="PS51194"/>
    </source>
</evidence>
<dbReference type="InterPro" id="IPR007502">
    <property type="entry name" value="Helicase-assoc_dom"/>
</dbReference>
<dbReference type="AlphaFoldDB" id="A0A9P4VLS1"/>
<dbReference type="GO" id="GO:0003725">
    <property type="term" value="F:double-stranded RNA binding"/>
    <property type="evidence" value="ECO:0007669"/>
    <property type="project" value="TreeGrafter"/>
</dbReference>
<dbReference type="InterPro" id="IPR027417">
    <property type="entry name" value="P-loop_NTPase"/>
</dbReference>
<dbReference type="InterPro" id="IPR002464">
    <property type="entry name" value="DNA/RNA_helicase_DEAH_CS"/>
</dbReference>
<dbReference type="Gene3D" id="1.20.120.1080">
    <property type="match status" value="1"/>
</dbReference>
<keyword evidence="4" id="KW-0347">Helicase</keyword>
<dbReference type="PANTHER" id="PTHR18934:SF118">
    <property type="entry name" value="ATP-DEPENDENT RNA HELICASE DHX33"/>
    <property type="match status" value="1"/>
</dbReference>
<dbReference type="InterPro" id="IPR014001">
    <property type="entry name" value="Helicase_ATP-bd"/>
</dbReference>
<dbReference type="CDD" id="cd18791">
    <property type="entry name" value="SF2_C_RHA"/>
    <property type="match status" value="1"/>
</dbReference>
<sequence>MGQLSKRREALLPLRQALPIWFHADEIRKGLRGNKDVMLLVGETGSGKSTQVPQFLLHEAWCKGQIAITQPRRMAAISLARRVAEEMGTPLGSWSPASKVGYSVRFDTSISSSTRIKFLTEGMLLQEMLHDPSLRQYSAVIVDEVHERSVNVDLVLGFLRNLVTRDKKKRKGAPLKVVIMSATADIAALFNFFNEGFEQVSTPQKEPEAQNKQESSYDSESSWSGISDDESSKATGEPVANGRANSSSTGKNVSVSANEPSKAENGHQSQNITTCHIEGRQYPVKIHYLSEPTQDFVETALKSIFQVHHKEPLPGDILVFLTGQDTVESLEKLVNEYAQGLDPSVPKILTLPLFAALPQTAQQKIFQPAPPRTRKVIIATNIAETSVTVPGVRFVVDSGKVKIKQFRNRLGLDSLLVKDISRSAAIQRAGRAGREAPGTCHRLYTEETYREFQPATTPEILRCDLSSALLTMKARGIDDVIGFPLLNRPPRESLEKALLQLFQLGALDDAGKISDFGSKIAKYPLIPSLGRILIEAAGPERDCLLEIIDIIACLSVETIFLNLVSDEKKEEAEEARRELFRREGDHLTFLATVQQYAAEQTDRKAWAEKHFVSHRAMQNVMDIRKQLRNLCMITSLFTHTFDWTQVLSNPSEQTKSSILQSLLRGFAANTARLMPDGSYRTILGNQTVAIHPSSVLFGRKVEAILFSEFVFTNKSYARGVSAVRLDWVGEVLGA</sequence>
<feature type="domain" description="Helicase ATP-binding" evidence="8">
    <location>
        <begin position="29"/>
        <end position="202"/>
    </location>
</feature>
<evidence type="ECO:0000256" key="4">
    <source>
        <dbReference type="ARBA" id="ARBA00022806"/>
    </source>
</evidence>
<dbReference type="InterPro" id="IPR011709">
    <property type="entry name" value="DEAD-box_helicase_OB_fold"/>
</dbReference>
<dbReference type="OrthoDB" id="10253254at2759"/>
<dbReference type="GO" id="GO:0016887">
    <property type="term" value="F:ATP hydrolysis activity"/>
    <property type="evidence" value="ECO:0007669"/>
    <property type="project" value="InterPro"/>
</dbReference>
<dbReference type="EC" id="3.6.4.13" evidence="1"/>
<dbReference type="SMART" id="SM00490">
    <property type="entry name" value="HELICc"/>
    <property type="match status" value="1"/>
</dbReference>
<comment type="caution">
    <text evidence="10">The sequence shown here is derived from an EMBL/GenBank/DDBJ whole genome shotgun (WGS) entry which is preliminary data.</text>
</comment>
<dbReference type="GO" id="GO:0045943">
    <property type="term" value="P:positive regulation of transcription by RNA polymerase I"/>
    <property type="evidence" value="ECO:0007669"/>
    <property type="project" value="TreeGrafter"/>
</dbReference>
<dbReference type="InterPro" id="IPR001650">
    <property type="entry name" value="Helicase_C-like"/>
</dbReference>
<dbReference type="CDD" id="cd17917">
    <property type="entry name" value="DEXHc_RHA-like"/>
    <property type="match status" value="1"/>
</dbReference>
<gene>
    <name evidence="10" type="ORF">M501DRAFT_941090</name>
</gene>
<dbReference type="GO" id="GO:0005524">
    <property type="term" value="F:ATP binding"/>
    <property type="evidence" value="ECO:0007669"/>
    <property type="project" value="UniProtKB-KW"/>
</dbReference>
<dbReference type="InterPro" id="IPR049945">
    <property type="entry name" value="AAA_22"/>
</dbReference>
<name>A0A9P4VLS1_9PEZI</name>
<keyword evidence="11" id="KW-1185">Reference proteome</keyword>
<dbReference type="PROSITE" id="PS51192">
    <property type="entry name" value="HELICASE_ATP_BIND_1"/>
    <property type="match status" value="1"/>
</dbReference>
<feature type="compositionally biased region" description="Polar residues" evidence="7">
    <location>
        <begin position="243"/>
        <end position="259"/>
    </location>
</feature>
<dbReference type="PANTHER" id="PTHR18934">
    <property type="entry name" value="ATP-DEPENDENT RNA HELICASE"/>
    <property type="match status" value="1"/>
</dbReference>
<dbReference type="Pfam" id="PF04408">
    <property type="entry name" value="WHD_HA2"/>
    <property type="match status" value="1"/>
</dbReference>
<dbReference type="FunFam" id="3.40.50.300:FF:000145">
    <property type="entry name" value="probable ATP-dependent RNA helicase DHX40"/>
    <property type="match status" value="1"/>
</dbReference>
<comment type="catalytic activity">
    <reaction evidence="6">
        <text>ATP + H2O = ADP + phosphate + H(+)</text>
        <dbReference type="Rhea" id="RHEA:13065"/>
        <dbReference type="ChEBI" id="CHEBI:15377"/>
        <dbReference type="ChEBI" id="CHEBI:15378"/>
        <dbReference type="ChEBI" id="CHEBI:30616"/>
        <dbReference type="ChEBI" id="CHEBI:43474"/>
        <dbReference type="ChEBI" id="CHEBI:456216"/>
        <dbReference type="EC" id="3.6.4.13"/>
    </reaction>
</comment>
<evidence type="ECO:0000313" key="10">
    <source>
        <dbReference type="EMBL" id="KAF2835858.1"/>
    </source>
</evidence>
<evidence type="ECO:0000256" key="1">
    <source>
        <dbReference type="ARBA" id="ARBA00012552"/>
    </source>
</evidence>
<keyword evidence="2" id="KW-0547">Nucleotide-binding</keyword>
<dbReference type="PROSITE" id="PS51194">
    <property type="entry name" value="HELICASE_CTER"/>
    <property type="match status" value="1"/>
</dbReference>
<evidence type="ECO:0000256" key="2">
    <source>
        <dbReference type="ARBA" id="ARBA00022741"/>
    </source>
</evidence>
<feature type="region of interest" description="Disordered" evidence="7">
    <location>
        <begin position="200"/>
        <end position="270"/>
    </location>
</feature>
<dbReference type="SMART" id="SM00487">
    <property type="entry name" value="DEXDc"/>
    <property type="match status" value="1"/>
</dbReference>
<evidence type="ECO:0000259" key="8">
    <source>
        <dbReference type="PROSITE" id="PS51192"/>
    </source>
</evidence>
<keyword evidence="5" id="KW-0067">ATP-binding</keyword>
<feature type="compositionally biased region" description="Low complexity" evidence="7">
    <location>
        <begin position="214"/>
        <end position="226"/>
    </location>
</feature>
<evidence type="ECO:0000256" key="3">
    <source>
        <dbReference type="ARBA" id="ARBA00022801"/>
    </source>
</evidence>
<dbReference type="EMBL" id="MU006106">
    <property type="protein sequence ID" value="KAF2835858.1"/>
    <property type="molecule type" value="Genomic_DNA"/>
</dbReference>
<evidence type="ECO:0000256" key="5">
    <source>
        <dbReference type="ARBA" id="ARBA00022840"/>
    </source>
</evidence>
<dbReference type="PROSITE" id="PS00690">
    <property type="entry name" value="DEAH_ATP_HELICASE"/>
    <property type="match status" value="1"/>
</dbReference>
<dbReference type="Gene3D" id="3.40.50.300">
    <property type="entry name" value="P-loop containing nucleotide triphosphate hydrolases"/>
    <property type="match status" value="2"/>
</dbReference>
<organism evidence="10 11">
    <name type="scientific">Patellaria atrata CBS 101060</name>
    <dbReference type="NCBI Taxonomy" id="1346257"/>
    <lineage>
        <taxon>Eukaryota</taxon>
        <taxon>Fungi</taxon>
        <taxon>Dikarya</taxon>
        <taxon>Ascomycota</taxon>
        <taxon>Pezizomycotina</taxon>
        <taxon>Dothideomycetes</taxon>
        <taxon>Dothideomycetes incertae sedis</taxon>
        <taxon>Patellariales</taxon>
        <taxon>Patellariaceae</taxon>
        <taxon>Patellaria</taxon>
    </lineage>
</organism>
<proteinExistence type="predicted"/>
<dbReference type="SMART" id="SM00847">
    <property type="entry name" value="HA2"/>
    <property type="match status" value="1"/>
</dbReference>